<dbReference type="Pfam" id="PF06253">
    <property type="entry name" value="MTTB"/>
    <property type="match status" value="1"/>
</dbReference>
<dbReference type="PIRSF" id="PIRSF037567">
    <property type="entry name" value="MTTB_MeTrfase"/>
    <property type="match status" value="1"/>
</dbReference>
<accession>A0ABT2ZTR5</accession>
<organism evidence="6 7">
    <name type="scientific">Albidovulum litorale</name>
    <dbReference type="NCBI Taxonomy" id="2984134"/>
    <lineage>
        <taxon>Bacteria</taxon>
        <taxon>Pseudomonadati</taxon>
        <taxon>Pseudomonadota</taxon>
        <taxon>Alphaproteobacteria</taxon>
        <taxon>Rhodobacterales</taxon>
        <taxon>Paracoccaceae</taxon>
        <taxon>Albidovulum</taxon>
    </lineage>
</organism>
<keyword evidence="2 6" id="KW-0489">Methyltransferase</keyword>
<reference evidence="6 7" key="1">
    <citation type="submission" date="2022-10" db="EMBL/GenBank/DDBJ databases">
        <title>Defluviimonas sp. nov., isolated from ocean surface sediments.</title>
        <authorList>
            <person name="He W."/>
            <person name="Wang L."/>
            <person name="Zhang D.-F."/>
        </authorList>
    </citation>
    <scope>NUCLEOTIDE SEQUENCE [LARGE SCALE GENOMIC DNA]</scope>
    <source>
        <strain evidence="6 7">WL0050</strain>
    </source>
</reference>
<evidence type="ECO:0000256" key="2">
    <source>
        <dbReference type="ARBA" id="ARBA00022603"/>
    </source>
</evidence>
<evidence type="ECO:0000313" key="7">
    <source>
        <dbReference type="Proteomes" id="UP001652564"/>
    </source>
</evidence>
<gene>
    <name evidence="6" type="ORF">OEZ71_19745</name>
</gene>
<feature type="region of interest" description="Disordered" evidence="5">
    <location>
        <begin position="1"/>
        <end position="29"/>
    </location>
</feature>
<evidence type="ECO:0000256" key="3">
    <source>
        <dbReference type="ARBA" id="ARBA00022679"/>
    </source>
</evidence>
<comment type="similarity">
    <text evidence="1 4">Belongs to the trimethylamine methyltransferase family.</text>
</comment>
<dbReference type="EC" id="2.1.1.-" evidence="4"/>
<dbReference type="GO" id="GO:0008168">
    <property type="term" value="F:methyltransferase activity"/>
    <property type="evidence" value="ECO:0007669"/>
    <property type="project" value="UniProtKB-KW"/>
</dbReference>
<name>A0ABT2ZTR5_9RHOB</name>
<dbReference type="InterPro" id="IPR038601">
    <property type="entry name" value="MttB-like_sf"/>
</dbReference>
<evidence type="ECO:0000256" key="1">
    <source>
        <dbReference type="ARBA" id="ARBA00007137"/>
    </source>
</evidence>
<proteinExistence type="inferred from homology"/>
<dbReference type="Gene3D" id="3.20.20.480">
    <property type="entry name" value="Trimethylamine methyltransferase-like"/>
    <property type="match status" value="1"/>
</dbReference>
<evidence type="ECO:0000256" key="5">
    <source>
        <dbReference type="SAM" id="MobiDB-lite"/>
    </source>
</evidence>
<sequence>MQSDIADSDLRTARRTRRGRDSAPRIQASTEVDGGRYAPLSNGDVDSIHLAALNILANIGMSEAPDIVSETIVAAGGAIAADGRLVFPPALVTAALDGLSRTVTLPARDPIHDLCLSGRRVYVGSGGAAPMVVDLEADTYRPSTLRDLYDAARMVDALENVHFFSRSVVARDMEGLEALDINTAFASLAGTSKHVMVAAHDPAHVRAIARMCHLIAGSEEAFRARPFLSLNINHVVPPLRYSEEACAVLAEAVRQGIPAHVNTFGQMGASSPVTIAGCVAQTVAETLAGVIFAWALDPSAKVVFGVRPMVTDLRTGGMAGGAGEQALLTAAVVQMVQHYGLPNSTIAGATDSKIADAQSGYEKCLSVNLAAQTGANMITQACGMQAGLMGCSFESYVIDNEMLGAILRSMAPIEVSAATLSPETIGEVVRGEGHFLGHSDTLARMQTDFLYPRLADRRDPEEWQAAGAPEIRQPAKTRAREILDTHFPAPLPADIEAAIRAEFDIRLPESIMRPA</sequence>
<comment type="caution">
    <text evidence="6">The sequence shown here is derived from an EMBL/GenBank/DDBJ whole genome shotgun (WGS) entry which is preliminary data.</text>
</comment>
<protein>
    <recommendedName>
        <fullName evidence="4">Methyltransferase</fullName>
        <ecNumber evidence="4">2.1.1.-</ecNumber>
    </recommendedName>
</protein>
<evidence type="ECO:0000256" key="4">
    <source>
        <dbReference type="PIRNR" id="PIRNR037567"/>
    </source>
</evidence>
<dbReference type="InterPro" id="IPR010426">
    <property type="entry name" value="MTTB_MeTrfase"/>
</dbReference>
<keyword evidence="7" id="KW-1185">Reference proteome</keyword>
<dbReference type="EMBL" id="JAOWKZ010000005">
    <property type="protein sequence ID" value="MCV2874539.1"/>
    <property type="molecule type" value="Genomic_DNA"/>
</dbReference>
<keyword evidence="3 4" id="KW-0808">Transferase</keyword>
<evidence type="ECO:0000313" key="6">
    <source>
        <dbReference type="EMBL" id="MCV2874539.1"/>
    </source>
</evidence>
<dbReference type="GO" id="GO:0032259">
    <property type="term" value="P:methylation"/>
    <property type="evidence" value="ECO:0007669"/>
    <property type="project" value="UniProtKB-KW"/>
</dbReference>
<dbReference type="Proteomes" id="UP001652564">
    <property type="component" value="Unassembled WGS sequence"/>
</dbReference>